<dbReference type="Pfam" id="PF06912">
    <property type="entry name" value="DUF1275"/>
    <property type="match status" value="1"/>
</dbReference>
<dbReference type="PANTHER" id="PTHR37314:SF4">
    <property type="entry name" value="UPF0700 TRANSMEMBRANE PROTEIN YOAK"/>
    <property type="match status" value="1"/>
</dbReference>
<comment type="caution">
    <text evidence="2">The sequence shown here is derived from an EMBL/GenBank/DDBJ whole genome shotgun (WGS) entry which is preliminary data.</text>
</comment>
<accession>A3V388</accession>
<protein>
    <recommendedName>
        <fullName evidence="4">Transmembrane protein</fullName>
    </recommendedName>
</protein>
<evidence type="ECO:0000313" key="3">
    <source>
        <dbReference type="Proteomes" id="UP000004507"/>
    </source>
</evidence>
<name>A3V388_9RHOB</name>
<dbReference type="Proteomes" id="UP000004507">
    <property type="component" value="Unassembled WGS sequence"/>
</dbReference>
<reference evidence="2 3" key="1">
    <citation type="submission" date="2006-01" db="EMBL/GenBank/DDBJ databases">
        <authorList>
            <person name="Hagstrom A."/>
            <person name="Ferriera S."/>
            <person name="Johnson J."/>
            <person name="Kravitz S."/>
            <person name="Halpern A."/>
            <person name="Remington K."/>
            <person name="Beeson K."/>
            <person name="Tran B."/>
            <person name="Rogers Y.-H."/>
            <person name="Friedman R."/>
            <person name="Venter J.C."/>
        </authorList>
    </citation>
    <scope>NUCLEOTIDE SEQUENCE [LARGE SCALE GENOMIC DNA]</scope>
    <source>
        <strain evidence="2 3">SKA53</strain>
    </source>
</reference>
<keyword evidence="3" id="KW-1185">Reference proteome</keyword>
<feature type="transmembrane region" description="Helical" evidence="1">
    <location>
        <begin position="136"/>
        <end position="157"/>
    </location>
</feature>
<dbReference type="InterPro" id="IPR010699">
    <property type="entry name" value="DUF1275"/>
</dbReference>
<proteinExistence type="predicted"/>
<feature type="transmembrane region" description="Helical" evidence="1">
    <location>
        <begin position="110"/>
        <end position="130"/>
    </location>
</feature>
<keyword evidence="1" id="KW-1133">Transmembrane helix</keyword>
<evidence type="ECO:0000256" key="1">
    <source>
        <dbReference type="SAM" id="Phobius"/>
    </source>
</evidence>
<dbReference type="EMBL" id="AAMS01000002">
    <property type="protein sequence ID" value="EAQ07819.1"/>
    <property type="molecule type" value="Genomic_DNA"/>
</dbReference>
<organism evidence="2 3">
    <name type="scientific">Yoonia vestfoldensis SKA53</name>
    <dbReference type="NCBI Taxonomy" id="314232"/>
    <lineage>
        <taxon>Bacteria</taxon>
        <taxon>Pseudomonadati</taxon>
        <taxon>Pseudomonadota</taxon>
        <taxon>Alphaproteobacteria</taxon>
        <taxon>Rhodobacterales</taxon>
        <taxon>Paracoccaceae</taxon>
        <taxon>Yoonia</taxon>
    </lineage>
</organism>
<dbReference type="AlphaFoldDB" id="A3V388"/>
<keyword evidence="1" id="KW-0472">Membrane</keyword>
<dbReference type="STRING" id="314232.SKA53_13318"/>
<evidence type="ECO:0008006" key="4">
    <source>
        <dbReference type="Google" id="ProtNLM"/>
    </source>
</evidence>
<feature type="transmembrane region" description="Helical" evidence="1">
    <location>
        <begin position="227"/>
        <end position="247"/>
    </location>
</feature>
<feature type="transmembrane region" description="Helical" evidence="1">
    <location>
        <begin position="74"/>
        <end position="98"/>
    </location>
</feature>
<dbReference type="PANTHER" id="PTHR37314">
    <property type="entry name" value="SLR0142 PROTEIN"/>
    <property type="match status" value="1"/>
</dbReference>
<sequence length="256" mass="26775">MAECSMKGTTMASNLSRHLTGASRTESGNRGLGYLLAFVAGAINAGGFLAVQQYTSHMTGIVSEMADLIALGQYRFALFGLACLATFIGGAACTAILVNYARSRQLQSEYAIPLLVEASLLMAFGILGAQHGTMQGGVVSITILLLCFVMGLQNAVITKISGAVIRTTHVTGIATDLGIDLGRWLFCNLARNKEFVPRPKRGVMLGTLLVSFFVGGLAGAIGFQTFGYAATIPLAAALVAAAITPVLDDVKGHKLR</sequence>
<feature type="transmembrane region" description="Helical" evidence="1">
    <location>
        <begin position="202"/>
        <end position="221"/>
    </location>
</feature>
<gene>
    <name evidence="2" type="ORF">SKA53_13318</name>
</gene>
<keyword evidence="1" id="KW-0812">Transmembrane</keyword>
<dbReference type="HOGENOM" id="CLU_073333_0_0_5"/>
<evidence type="ECO:0000313" key="2">
    <source>
        <dbReference type="EMBL" id="EAQ07819.1"/>
    </source>
</evidence>
<feature type="transmembrane region" description="Helical" evidence="1">
    <location>
        <begin position="32"/>
        <end position="54"/>
    </location>
</feature>
<dbReference type="eggNOG" id="COG3619">
    <property type="taxonomic scope" value="Bacteria"/>
</dbReference>